<dbReference type="InterPro" id="IPR007641">
    <property type="entry name" value="RNA_pol_Rpb2_7"/>
</dbReference>
<dbReference type="Pfam" id="PF04563">
    <property type="entry name" value="RNA_pol_Rpb2_1"/>
    <property type="match status" value="1"/>
</dbReference>
<dbReference type="PANTHER" id="PTHR20856">
    <property type="entry name" value="DNA-DIRECTED RNA POLYMERASE I SUBUNIT 2"/>
    <property type="match status" value="1"/>
</dbReference>
<evidence type="ECO:0000256" key="6">
    <source>
        <dbReference type="ARBA" id="ARBA00022771"/>
    </source>
</evidence>
<dbReference type="InterPro" id="IPR007647">
    <property type="entry name" value="RNA_pol_Rpb2_5"/>
</dbReference>
<evidence type="ECO:0000259" key="18">
    <source>
        <dbReference type="Pfam" id="PF04567"/>
    </source>
</evidence>
<sequence length="1187" mass="135081">MLSEQDLWKLIDLNFDEPGVLYSFHHHSYAAFIKMFVPAIIARNSDIATRYDDNNAYIKYNYRFVFSNIRFRPPTTENEKEYLSPLEASSRAISYFGTLWADVKQIKETINLTTNEKTIDIINDHVETIMLCKLPVMIKSEFCSSRFVTDIAKQICKYDPGGYFIVNDNNHHSGTERVVIMPEIVQPNKYMVIEKGKGKDKTYQVQVHSQQNEIEGMVFKIITTIKQRPNGEIVISAQQFNEVPIFVLLRALGMSSDKEIFDAILMQPFENNVEMGNLLTPSLYQAIDEEGTPIRSIEQAKKFLASKLKMMFSAAITEEGKEKQRMDYLEVILNKKFLPHVYENGVMGKARYLSKMINSMFKVILKQTVPDNRDSYLMKRTLMIGPLLGMLFRQSFKKMMNDVTKAFCDRMKNLTDAEPVLVINQIKPLTIEQGIKSSLSTGNWGSNKTFRGLSRPLERLTYINTVSNFRRIITPTIDEKNNKIVTMRFVDNAQYGFLCAAETPEGARVGLVKNMAIMCSISSYQEHSNKQLRDIINNDDRCTPLSNIHPYELEDMFSVYVNGDWLASTSQPMQLYEYLIHLKLHREIHPHTGITIDIDRQEIRIYTDSGRYIRPLLRVNPDTLETYITNEMINEIDSASTNKTAIKTWDQFMIKYPEAIEYVDVEQTISILSAITYKSLQDAKTMMHSKLAPSNLNRYANSYSPYTHCEFHPSMTLGITISNIPFCNMNQAPRNTFQFAQARQAIGLFCTNWRNRFDSSYLLNNPQVPMVTTRSMKYIGTCDMASGENVVVAIAPYSGYNQEDSLIFNRSSVDRGLFVSTTLKKVTACISKNPTTSQDDIFTKPDKNKVVAMKFANYEKLNENGYIEEETPIVDGDIIIGQISPIQPTGDSLKMFRDKSQVYKNTEPGCIDKVNTTYNEDGYAMCSVRIRSERIPQTGDKFSSRHGQKGTIGILLRQEDMPVTESGITPDVIANPNCLPSRMTVGQLLESALGKVSAVKGVFSDGTPFRENSVEDTVETLKELGFKDGGFETMYSGVTGKKFQARIFIGPTYYQRLKHIVADKMHARATGMAQNLTRQPPEGRAKDGGLRVGEMERDCCIAHGAGIFLKERMMECSDGCTYHVCDKCGMFASKLKNREIWGCNACQNFCDISLVSMPYAFKLFMQELMAINIYPRIVTERGEIDEI</sequence>
<dbReference type="Gene3D" id="3.90.1800.10">
    <property type="entry name" value="RNA polymerase alpha subunit dimerisation domain"/>
    <property type="match status" value="1"/>
</dbReference>
<evidence type="ECO:0000259" key="13">
    <source>
        <dbReference type="Pfam" id="PF04560"/>
    </source>
</evidence>
<evidence type="ECO:0000259" key="16">
    <source>
        <dbReference type="Pfam" id="PF04565"/>
    </source>
</evidence>
<reference evidence="19" key="1">
    <citation type="journal article" date="2019" name="Philos. Trans. R. Soc. Lond., B, Biol. Sci.">
        <title>Targeted metagenomic recovery of four divergent viruses reveals shared and distinctive characteristics of giant viruses of marine eukaryotes.</title>
        <authorList>
            <person name="Needham D.M."/>
            <person name="Poirier C."/>
            <person name="Hehenberger E."/>
            <person name="Jimenez V."/>
            <person name="Swalwell J.E."/>
            <person name="Santoro A.E."/>
            <person name="Worden A.Z."/>
        </authorList>
    </citation>
    <scope>NUCLEOTIDE SEQUENCE</scope>
    <source>
        <strain evidence="19">OPacV-662</strain>
    </source>
</reference>
<evidence type="ECO:0000256" key="9">
    <source>
        <dbReference type="ARBA" id="ARBA00048552"/>
    </source>
</evidence>
<dbReference type="InterPro" id="IPR007121">
    <property type="entry name" value="RNA_pol_bsu_CS"/>
</dbReference>
<keyword evidence="5" id="KW-0479">Metal-binding</keyword>
<name>A0A5J6VIE1_9VIRU</name>
<feature type="domain" description="RNA polymerase Rpb2" evidence="14">
    <location>
        <begin position="224"/>
        <end position="380"/>
    </location>
</feature>
<evidence type="ECO:0000259" key="14">
    <source>
        <dbReference type="Pfam" id="PF04561"/>
    </source>
</evidence>
<dbReference type="GO" id="GO:0032549">
    <property type="term" value="F:ribonucleoside binding"/>
    <property type="evidence" value="ECO:0007669"/>
    <property type="project" value="InterPro"/>
</dbReference>
<dbReference type="Pfam" id="PF04561">
    <property type="entry name" value="RNA_pol_Rpb2_2"/>
    <property type="match status" value="1"/>
</dbReference>
<dbReference type="Pfam" id="PF04566">
    <property type="entry name" value="RNA_pol_Rpb2_4"/>
    <property type="match status" value="1"/>
</dbReference>
<feature type="domain" description="RNA polymerase Rpb2" evidence="16">
    <location>
        <begin position="457"/>
        <end position="521"/>
    </location>
</feature>
<keyword evidence="2 11" id="KW-0240">DNA-directed RNA polymerase</keyword>
<feature type="domain" description="RNA polymerase Rpb2" evidence="17">
    <location>
        <begin position="559"/>
        <end position="619"/>
    </location>
</feature>
<dbReference type="InterPro" id="IPR007645">
    <property type="entry name" value="RNA_pol_Rpb2_3"/>
</dbReference>
<keyword evidence="3 11" id="KW-0808">Transferase</keyword>
<keyword evidence="4 11" id="KW-0548">Nucleotidyltransferase</keyword>
<evidence type="ECO:0000259" key="17">
    <source>
        <dbReference type="Pfam" id="PF04566"/>
    </source>
</evidence>
<dbReference type="InterPro" id="IPR007646">
    <property type="entry name" value="RNA_pol_Rpb2_4"/>
</dbReference>
<dbReference type="InterPro" id="IPR014724">
    <property type="entry name" value="RNA_pol_RPB2_OB-fold"/>
</dbReference>
<dbReference type="Pfam" id="PF04567">
    <property type="entry name" value="RNA_pol_Rpb2_5"/>
    <property type="match status" value="1"/>
</dbReference>
<dbReference type="GO" id="GO:0006351">
    <property type="term" value="P:DNA-templated transcription"/>
    <property type="evidence" value="ECO:0007669"/>
    <property type="project" value="InterPro"/>
</dbReference>
<dbReference type="InterPro" id="IPR037033">
    <property type="entry name" value="DNA-dir_RNAP_su2_hyb_sf"/>
</dbReference>
<dbReference type="Pfam" id="PF04560">
    <property type="entry name" value="RNA_pol_Rpb2_7"/>
    <property type="match status" value="1"/>
</dbReference>
<evidence type="ECO:0000256" key="7">
    <source>
        <dbReference type="ARBA" id="ARBA00022833"/>
    </source>
</evidence>
<evidence type="ECO:0000256" key="2">
    <source>
        <dbReference type="ARBA" id="ARBA00022478"/>
    </source>
</evidence>
<evidence type="ECO:0000259" key="15">
    <source>
        <dbReference type="Pfam" id="PF04563"/>
    </source>
</evidence>
<dbReference type="Gene3D" id="2.40.270.10">
    <property type="entry name" value="DNA-directed RNA polymerase, subunit 2, domain 6"/>
    <property type="match status" value="1"/>
</dbReference>
<dbReference type="InterPro" id="IPR015712">
    <property type="entry name" value="DNA-dir_RNA_pol_su2"/>
</dbReference>
<dbReference type="InterPro" id="IPR007120">
    <property type="entry name" value="DNA-dir_RNAP_su2_dom"/>
</dbReference>
<dbReference type="GO" id="GO:0008270">
    <property type="term" value="F:zinc ion binding"/>
    <property type="evidence" value="ECO:0007669"/>
    <property type="project" value="UniProtKB-KW"/>
</dbReference>
<accession>A0A5J6VIE1</accession>
<evidence type="ECO:0000259" key="12">
    <source>
        <dbReference type="Pfam" id="PF00562"/>
    </source>
</evidence>
<feature type="domain" description="RNA polymerase Rpb2" evidence="13">
    <location>
        <begin position="1088"/>
        <end position="1179"/>
    </location>
</feature>
<evidence type="ECO:0000256" key="3">
    <source>
        <dbReference type="ARBA" id="ARBA00022679"/>
    </source>
</evidence>
<dbReference type="CDD" id="cd00653">
    <property type="entry name" value="RNA_pol_B_RPB2"/>
    <property type="match status" value="1"/>
</dbReference>
<dbReference type="Gene3D" id="3.90.1100.10">
    <property type="match status" value="2"/>
</dbReference>
<dbReference type="InterPro" id="IPR007642">
    <property type="entry name" value="RNA_pol_Rpb2_2"/>
</dbReference>
<dbReference type="InterPro" id="IPR007644">
    <property type="entry name" value="RNA_pol_bsu_protrusion"/>
</dbReference>
<evidence type="ECO:0000256" key="8">
    <source>
        <dbReference type="ARBA" id="ARBA00023163"/>
    </source>
</evidence>
<dbReference type="SUPFAM" id="SSF64484">
    <property type="entry name" value="beta and beta-prime subunits of DNA dependent RNA-polymerase"/>
    <property type="match status" value="1"/>
</dbReference>
<evidence type="ECO:0000256" key="4">
    <source>
        <dbReference type="ARBA" id="ARBA00022695"/>
    </source>
</evidence>
<feature type="domain" description="RNA polymerase beta subunit protrusion" evidence="15">
    <location>
        <begin position="22"/>
        <end position="425"/>
    </location>
</feature>
<dbReference type="PROSITE" id="PS01166">
    <property type="entry name" value="RNA_POL_BETA"/>
    <property type="match status" value="1"/>
</dbReference>
<dbReference type="GO" id="GO:0003899">
    <property type="term" value="F:DNA-directed RNA polymerase activity"/>
    <property type="evidence" value="ECO:0007669"/>
    <property type="project" value="UniProtKB-EC"/>
</dbReference>
<proteinExistence type="inferred from homology"/>
<comment type="function">
    <text evidence="11">DNA-dependent RNA polymerase catalyzes the transcription of DNA into RNA using the four ribonucleoside triphosphates as substrates.</text>
</comment>
<evidence type="ECO:0000256" key="5">
    <source>
        <dbReference type="ARBA" id="ARBA00022723"/>
    </source>
</evidence>
<protein>
    <recommendedName>
        <fullName evidence="11">DNA-directed RNA polymerase subunit beta</fullName>
        <ecNumber evidence="11">2.7.7.6</ecNumber>
    </recommendedName>
</protein>
<keyword evidence="6" id="KW-0863">Zinc-finger</keyword>
<keyword evidence="7" id="KW-0862">Zinc</keyword>
<dbReference type="Gene3D" id="2.40.50.150">
    <property type="match status" value="1"/>
</dbReference>
<evidence type="ECO:0000313" key="19">
    <source>
        <dbReference type="EMBL" id="QFG73956.1"/>
    </source>
</evidence>
<keyword evidence="8 11" id="KW-0804">Transcription</keyword>
<dbReference type="Pfam" id="PF00562">
    <property type="entry name" value="RNA_pol_Rpb2_6"/>
    <property type="match status" value="1"/>
</dbReference>
<dbReference type="GO" id="GO:0000428">
    <property type="term" value="C:DNA-directed RNA polymerase complex"/>
    <property type="evidence" value="ECO:0007669"/>
    <property type="project" value="UniProtKB-KW"/>
</dbReference>
<dbReference type="Pfam" id="PF04565">
    <property type="entry name" value="RNA_pol_Rpb2_3"/>
    <property type="match status" value="1"/>
</dbReference>
<feature type="domain" description="RNA polymerase Rpb2" evidence="18">
    <location>
        <begin position="649"/>
        <end position="713"/>
    </location>
</feature>
<comment type="catalytic activity">
    <reaction evidence="9 11">
        <text>RNA(n) + a ribonucleoside 5'-triphosphate = RNA(n+1) + diphosphate</text>
        <dbReference type="Rhea" id="RHEA:21248"/>
        <dbReference type="Rhea" id="RHEA-COMP:14527"/>
        <dbReference type="Rhea" id="RHEA-COMP:17342"/>
        <dbReference type="ChEBI" id="CHEBI:33019"/>
        <dbReference type="ChEBI" id="CHEBI:61557"/>
        <dbReference type="ChEBI" id="CHEBI:140395"/>
        <dbReference type="EC" id="2.7.7.6"/>
    </reaction>
</comment>
<dbReference type="EMBL" id="MN448274">
    <property type="protein sequence ID" value="QFG73956.1"/>
    <property type="molecule type" value="Genomic_DNA"/>
</dbReference>
<comment type="similarity">
    <text evidence="1 10">Belongs to the RNA polymerase beta chain family.</text>
</comment>
<organism evidence="19">
    <name type="scientific">Megaviridae environmental sample</name>
    <dbReference type="NCBI Taxonomy" id="1737588"/>
    <lineage>
        <taxon>Viruses</taxon>
        <taxon>Varidnaviria</taxon>
        <taxon>Bamfordvirae</taxon>
        <taxon>Nucleocytoviricota</taxon>
        <taxon>Megaviricetes</taxon>
        <taxon>Imitervirales</taxon>
        <taxon>Mimiviridae</taxon>
        <taxon>environmental samples</taxon>
    </lineage>
</organism>
<evidence type="ECO:0000256" key="1">
    <source>
        <dbReference type="ARBA" id="ARBA00006835"/>
    </source>
</evidence>
<dbReference type="GO" id="GO:0003677">
    <property type="term" value="F:DNA binding"/>
    <property type="evidence" value="ECO:0007669"/>
    <property type="project" value="InterPro"/>
</dbReference>
<dbReference type="EC" id="2.7.7.6" evidence="11"/>
<feature type="domain" description="DNA-directed RNA polymerase subunit 2 hybrid-binding" evidence="12">
    <location>
        <begin position="722"/>
        <end position="1086"/>
    </location>
</feature>
<evidence type="ECO:0000256" key="10">
    <source>
        <dbReference type="RuleBase" id="RU000434"/>
    </source>
</evidence>
<evidence type="ECO:0000256" key="11">
    <source>
        <dbReference type="RuleBase" id="RU363031"/>
    </source>
</evidence>